<dbReference type="RefSeq" id="WP_284387236.1">
    <property type="nucleotide sequence ID" value="NZ_BSNK01000001.1"/>
</dbReference>
<dbReference type="SUPFAM" id="SSF51395">
    <property type="entry name" value="FMN-linked oxidoreductases"/>
    <property type="match status" value="1"/>
</dbReference>
<comment type="similarity">
    <text evidence="1 2">Belongs to the glutamate synthase family.</text>
</comment>
<reference evidence="5" key="1">
    <citation type="journal article" date="2014" name="Int. J. Syst. Evol. Microbiol.">
        <title>Complete genome of a new Firmicutes species belonging to the dominant human colonic microbiota ('Ruminococcus bicirculans') reveals two chromosomes and a selective capacity to utilize plant glucans.</title>
        <authorList>
            <consortium name="NISC Comparative Sequencing Program"/>
            <person name="Wegmann U."/>
            <person name="Louis P."/>
            <person name="Goesmann A."/>
            <person name="Henrissat B."/>
            <person name="Duncan S.H."/>
            <person name="Flint H.J."/>
        </authorList>
    </citation>
    <scope>NUCLEOTIDE SEQUENCE</scope>
    <source>
        <strain evidence="5">NBRC 108219</strain>
    </source>
</reference>
<keyword evidence="3" id="KW-0812">Transmembrane</keyword>
<dbReference type="CDD" id="cd02808">
    <property type="entry name" value="GltS_FMN"/>
    <property type="match status" value="1"/>
</dbReference>
<evidence type="ECO:0000256" key="3">
    <source>
        <dbReference type="SAM" id="Phobius"/>
    </source>
</evidence>
<dbReference type="Gene3D" id="3.20.20.70">
    <property type="entry name" value="Aldolase class I"/>
    <property type="match status" value="1"/>
</dbReference>
<dbReference type="Pfam" id="PF01645">
    <property type="entry name" value="Glu_synthase"/>
    <property type="match status" value="1"/>
</dbReference>
<accession>A0ABQ5V7G8</accession>
<feature type="transmembrane region" description="Helical" evidence="3">
    <location>
        <begin position="12"/>
        <end position="36"/>
    </location>
</feature>
<protein>
    <submittedName>
        <fullName evidence="5">FMN-binding glutamate synthase family protein</fullName>
    </submittedName>
</protein>
<evidence type="ECO:0000313" key="5">
    <source>
        <dbReference type="EMBL" id="GLQ22664.1"/>
    </source>
</evidence>
<keyword evidence="3" id="KW-0472">Membrane</keyword>
<dbReference type="EMBL" id="BSNK01000001">
    <property type="protein sequence ID" value="GLQ22664.1"/>
    <property type="molecule type" value="Genomic_DNA"/>
</dbReference>
<gene>
    <name evidence="5" type="primary">glsF</name>
    <name evidence="5" type="ORF">GCM10007853_05380</name>
</gene>
<feature type="domain" description="Glutamate synthase" evidence="4">
    <location>
        <begin position="147"/>
        <end position="464"/>
    </location>
</feature>
<comment type="caution">
    <text evidence="5">The sequence shown here is derived from an EMBL/GenBank/DDBJ whole genome shotgun (WGS) entry which is preliminary data.</text>
</comment>
<keyword evidence="6" id="KW-1185">Reference proteome</keyword>
<dbReference type="InterPro" id="IPR013785">
    <property type="entry name" value="Aldolase_TIM"/>
</dbReference>
<dbReference type="PANTHER" id="PTHR43819">
    <property type="entry name" value="ARCHAEAL-TYPE GLUTAMATE SYNTHASE [NADPH]"/>
    <property type="match status" value="1"/>
</dbReference>
<dbReference type="InterPro" id="IPR024188">
    <property type="entry name" value="GltB"/>
</dbReference>
<evidence type="ECO:0000313" key="6">
    <source>
        <dbReference type="Proteomes" id="UP001161391"/>
    </source>
</evidence>
<dbReference type="Proteomes" id="UP001161391">
    <property type="component" value="Unassembled WGS sequence"/>
</dbReference>
<organism evidence="5 6">
    <name type="scientific">Algimonas ampicilliniresistens</name>
    <dbReference type="NCBI Taxonomy" id="1298735"/>
    <lineage>
        <taxon>Bacteria</taxon>
        <taxon>Pseudomonadati</taxon>
        <taxon>Pseudomonadota</taxon>
        <taxon>Alphaproteobacteria</taxon>
        <taxon>Maricaulales</taxon>
        <taxon>Robiginitomaculaceae</taxon>
        <taxon>Algimonas</taxon>
    </lineage>
</organism>
<keyword evidence="3" id="KW-1133">Transmembrane helix</keyword>
<proteinExistence type="inferred from homology"/>
<dbReference type="PIRSF" id="PIRSF006429">
    <property type="entry name" value="GOGAT_lg_2"/>
    <property type="match status" value="1"/>
</dbReference>
<reference evidence="5" key="2">
    <citation type="submission" date="2023-01" db="EMBL/GenBank/DDBJ databases">
        <title>Draft genome sequence of Algimonas ampicilliniresistens strain NBRC 108219.</title>
        <authorList>
            <person name="Sun Q."/>
            <person name="Mori K."/>
        </authorList>
    </citation>
    <scope>NUCLEOTIDE SEQUENCE</scope>
    <source>
        <strain evidence="5">NBRC 108219</strain>
    </source>
</reference>
<dbReference type="InterPro" id="IPR002932">
    <property type="entry name" value="Glu_synthdom"/>
</dbReference>
<evidence type="ECO:0000256" key="1">
    <source>
        <dbReference type="ARBA" id="ARBA00009716"/>
    </source>
</evidence>
<evidence type="ECO:0000259" key="4">
    <source>
        <dbReference type="Pfam" id="PF01645"/>
    </source>
</evidence>
<sequence>MDTFAKFAARGLDLLGSLFLLLVALLLVAAIGLFIFDKTQRKNTIWRNYPVIGHFRNLFQILGEFFRQYFFAQDREEMPFNRAERDWVKHVCEDGKDVVPFGSTKVFAPGMPIFANGLFPKLDEDETIKPPFVIGPGTPNPYHPSSFFNISAMSYGSISAPAVRALSLGAQMAGCYLNTGEGGVSPYHLEGGCDVVYQLGTAKFGARNEDGTLNEEKLAKICENPHIKMIEIKLSQGAKPGKGGILPAAKVNKEIADIRGIPEGESALSPNRHVDASNSEELLDLIDQVRRVSKRPTGIKFCMGQVEPVQDLIDTILKRGAASAPDYIALDSGDGGTGAAPMPLIDNTGMLIEDSLPLLDDMLRAAGLRDRIKIIAAGKLITSADVAWALCVGADMINNARGFMFALGCIQALKCDKNTCPTGITTHDKRLQKGLDPSNKAVRVRNFVKTLHSEVEMIAHACGVDSPRDLTRSHLLVMQSSGRTRPFNKVWNPGRYLSTEER</sequence>
<name>A0ABQ5V7G8_9PROT</name>
<dbReference type="PANTHER" id="PTHR43819:SF1">
    <property type="entry name" value="ARCHAEAL-TYPE GLUTAMATE SYNTHASE [NADPH]"/>
    <property type="match status" value="1"/>
</dbReference>
<evidence type="ECO:0000256" key="2">
    <source>
        <dbReference type="PIRNR" id="PIRNR006429"/>
    </source>
</evidence>